<evidence type="ECO:0000313" key="1">
    <source>
        <dbReference type="EMBL" id="SHN43026.1"/>
    </source>
</evidence>
<evidence type="ECO:0000313" key="2">
    <source>
        <dbReference type="Proteomes" id="UP000184339"/>
    </source>
</evidence>
<accession>A0A1M7R9V3</accession>
<dbReference type="RefSeq" id="WP_072789219.1">
    <property type="nucleotide sequence ID" value="NZ_FRCX01000015.1"/>
</dbReference>
<keyword evidence="2" id="KW-1185">Reference proteome</keyword>
<proteinExistence type="predicted"/>
<sequence>MSTSQEITTGNIIVNDGTVNLVQNANQNVPLEVRDVSMALAELRKMALASTDLDEIDKGAVKAAIDEADKQLKAPEPDLSKVDKAVSWLKQILSGVETLAPATIRVAELIAKHWAV</sequence>
<dbReference type="EMBL" id="FRCX01000015">
    <property type="protein sequence ID" value="SHN43026.1"/>
    <property type="molecule type" value="Genomic_DNA"/>
</dbReference>
<organism evidence="1 2">
    <name type="scientific">Duganella sacchari</name>
    <dbReference type="NCBI Taxonomy" id="551987"/>
    <lineage>
        <taxon>Bacteria</taxon>
        <taxon>Pseudomonadati</taxon>
        <taxon>Pseudomonadota</taxon>
        <taxon>Betaproteobacteria</taxon>
        <taxon>Burkholderiales</taxon>
        <taxon>Oxalobacteraceae</taxon>
        <taxon>Telluria group</taxon>
        <taxon>Duganella</taxon>
    </lineage>
</organism>
<gene>
    <name evidence="1" type="ORF">SAMN05192549_115158</name>
</gene>
<name>A0A1M7R9V3_9BURK</name>
<protein>
    <submittedName>
        <fullName evidence="1">Uncharacterized protein</fullName>
    </submittedName>
</protein>
<dbReference type="Proteomes" id="UP000184339">
    <property type="component" value="Unassembled WGS sequence"/>
</dbReference>
<reference evidence="2" key="1">
    <citation type="submission" date="2016-11" db="EMBL/GenBank/DDBJ databases">
        <authorList>
            <person name="Varghese N."/>
            <person name="Submissions S."/>
        </authorList>
    </citation>
    <scope>NUCLEOTIDE SEQUENCE [LARGE SCALE GENOMIC DNA]</scope>
    <source>
        <strain evidence="2">Sac-22</strain>
    </source>
</reference>
<dbReference type="AlphaFoldDB" id="A0A1M7R9V3"/>